<evidence type="ECO:0008006" key="4">
    <source>
        <dbReference type="Google" id="ProtNLM"/>
    </source>
</evidence>
<dbReference type="AlphaFoldDB" id="A0AAD2HB14"/>
<evidence type="ECO:0000256" key="1">
    <source>
        <dbReference type="SAM" id="MobiDB-lite"/>
    </source>
</evidence>
<organism evidence="2 3">
    <name type="scientific">Mycena citricolor</name>
    <dbReference type="NCBI Taxonomy" id="2018698"/>
    <lineage>
        <taxon>Eukaryota</taxon>
        <taxon>Fungi</taxon>
        <taxon>Dikarya</taxon>
        <taxon>Basidiomycota</taxon>
        <taxon>Agaricomycotina</taxon>
        <taxon>Agaricomycetes</taxon>
        <taxon>Agaricomycetidae</taxon>
        <taxon>Agaricales</taxon>
        <taxon>Marasmiineae</taxon>
        <taxon>Mycenaceae</taxon>
        <taxon>Mycena</taxon>
    </lineage>
</organism>
<gene>
    <name evidence="2" type="ORF">MYCIT1_LOCUS17947</name>
</gene>
<name>A0AAD2HB14_9AGAR</name>
<feature type="compositionally biased region" description="Basic and acidic residues" evidence="1">
    <location>
        <begin position="191"/>
        <end position="214"/>
    </location>
</feature>
<feature type="region of interest" description="Disordered" evidence="1">
    <location>
        <begin position="72"/>
        <end position="117"/>
    </location>
</feature>
<evidence type="ECO:0000313" key="2">
    <source>
        <dbReference type="EMBL" id="CAK5272317.1"/>
    </source>
</evidence>
<protein>
    <recommendedName>
        <fullName evidence="4">Protein kinase domain-containing protein</fullName>
    </recommendedName>
</protein>
<feature type="compositionally biased region" description="Basic and acidic residues" evidence="1">
    <location>
        <begin position="87"/>
        <end position="102"/>
    </location>
</feature>
<evidence type="ECO:0000313" key="3">
    <source>
        <dbReference type="Proteomes" id="UP001295794"/>
    </source>
</evidence>
<feature type="region of interest" description="Disordered" evidence="1">
    <location>
        <begin position="188"/>
        <end position="215"/>
    </location>
</feature>
<feature type="compositionally biased region" description="Basic residues" evidence="1">
    <location>
        <begin position="103"/>
        <end position="112"/>
    </location>
</feature>
<proteinExistence type="predicted"/>
<sequence length="566" mass="64622">MMCLPASLMLPDLRSTNSFDVTSSSYAGASTWRFLLVWSVTQVSSYLTPHCSLHSAPEMSTTLVDPATAASAQSCVAEEEPSNLDATKADDAKRPASEEKSKRQLCKSKSRRAPNGQVWAHRQQDIFNLYRKLWSISMLEVADSEYPSEKPFSSTVIHSSWKPHSEPEPEPRKLRMWPVITLDGDVENMPDDLRDIKDPTVPEEIPKPDNDRTPKLTQRIPFAMLPEVLRVKDCNDRLGSGLEKRETTTLEYQRVHPKSDKPIDPKAPRTQADLDLRADYDFIGIGHHATVSRADITLEAPFRLVDRSGPPRLRVIAKISNDETADRAMLKHEARVYTDFPEYLSEDWSGFIGIDTMGSEGGKCSRVVPASAVVPKFYGYYVPVPSDGADDKQVGRPFILLEYCGKPIEPSKFNEDERGICISFAHRLHDEHDLIQGSYYARNLLIQPGPLTHPPHMRSLETPSFRLIDFGRAESKAGHDEDEEAWAKTYRVERQMVLNAVLGELQTWRWGDIKIFESRLEEWPRYYTQRAYCIPESFWDHDAVQRARPGDEKRMWDELLSWNIRF</sequence>
<comment type="caution">
    <text evidence="2">The sequence shown here is derived from an EMBL/GenBank/DDBJ whole genome shotgun (WGS) entry which is preliminary data.</text>
</comment>
<accession>A0AAD2HB14</accession>
<dbReference type="EMBL" id="CAVNYO010000181">
    <property type="protein sequence ID" value="CAK5272317.1"/>
    <property type="molecule type" value="Genomic_DNA"/>
</dbReference>
<dbReference type="Proteomes" id="UP001295794">
    <property type="component" value="Unassembled WGS sequence"/>
</dbReference>
<keyword evidence="3" id="KW-1185">Reference proteome</keyword>
<reference evidence="2" key="1">
    <citation type="submission" date="2023-11" db="EMBL/GenBank/DDBJ databases">
        <authorList>
            <person name="De Vega J J."/>
            <person name="De Vega J J."/>
        </authorList>
    </citation>
    <scope>NUCLEOTIDE SEQUENCE</scope>
</reference>